<gene>
    <name evidence="2" type="ORF">CWI37_0690p0020</name>
</gene>
<sequence length="761" mass="91511">MNQNKLLDNFYLFKRKLEYNEYYIQELKIHDICDPIDSSYSIITNEDLRIEFYEYVEVNGENNQKSGSAYILYKMGKEGFDFQFVESNETTGSFLIFNGKRYFFKKTNKKNNSEIGIFFPIFIASEKSLKFKNFYKHMESIDENFYEIELSIEKNNTLRSFIPFFLFENKKYFGNLSVHTFIFIKSADETNYGYYIRYINNNSEYFFVMITCINHHGFILFLINCYNLMMEYTDIQKTNLIETIMEIPIFNSSLFSVEYKRNKLIEIDKIQRDNFTLVFDNDFLIKVFSHIFMEERIVFLSKSAFQIYQVILFILKSLAPFEWDFLVVSPLPQQLSFLYESPFPFIFGIEKGTEDFNFESLDVIVIDLDEMCILRENKIRYLPFYDDLKYSLSTFEDKLSVMKRYFLIIENNIKILREKAFSKIYEKNEILKTELITFLEDSKRIFKEYEFFKNEDDFFNIFGGTRFFKRYYHKKNFDQICQYSVKMNENSAKLLFMPFVYIDSVNKKELEFDSIKVWIKMLNHFVKKAILFINERGYLKETAFLFFGKLSEANDLENLTFFLNFLKSLKIEIDSKMVDNLKATTDSKIIKNRFFEFFDLSNYRIIALKICDCNILYTTNKKLIEFLKKNIKSEINWSSKNCRCGKNYSTSLFIYKLENSEIHNSLIVRLILPENIFLLIDFIILENVTKVELMEKEKDLFWNILFYFLYFDLPISASKNCPEIDSNYEITENHWKSGERHHYDVFGSPSFLKDDDFDYFL</sequence>
<dbReference type="EMBL" id="PITJ01000690">
    <property type="protein sequence ID" value="TBU01529.1"/>
    <property type="molecule type" value="Genomic_DNA"/>
</dbReference>
<feature type="domain" description="cDENN" evidence="1">
    <location>
        <begin position="202"/>
        <end position="371"/>
    </location>
</feature>
<dbReference type="Pfam" id="PF02141">
    <property type="entry name" value="DENN"/>
    <property type="match status" value="1"/>
</dbReference>
<accession>A0A4Q9L287</accession>
<organism evidence="2 3">
    <name type="scientific">Hamiltosporidium tvaerminnensis</name>
    <dbReference type="NCBI Taxonomy" id="1176355"/>
    <lineage>
        <taxon>Eukaryota</taxon>
        <taxon>Fungi</taxon>
        <taxon>Fungi incertae sedis</taxon>
        <taxon>Microsporidia</taxon>
        <taxon>Dubosqiidae</taxon>
        <taxon>Hamiltosporidium</taxon>
    </lineage>
</organism>
<reference evidence="2 3" key="1">
    <citation type="submission" date="2017-12" db="EMBL/GenBank/DDBJ databases">
        <authorList>
            <person name="Pombert J.-F."/>
            <person name="Haag K.L."/>
            <person name="Ebert D."/>
        </authorList>
    </citation>
    <scope>NUCLEOTIDE SEQUENCE [LARGE SCALE GENOMIC DNA]</scope>
    <source>
        <strain evidence="2">FI-OER-3-3</strain>
    </source>
</reference>
<comment type="caution">
    <text evidence="2">The sequence shown here is derived from an EMBL/GenBank/DDBJ whole genome shotgun (WGS) entry which is preliminary data.</text>
</comment>
<dbReference type="Gene3D" id="3.40.50.11500">
    <property type="match status" value="1"/>
</dbReference>
<dbReference type="SMART" id="SM00799">
    <property type="entry name" value="DENN"/>
    <property type="match status" value="1"/>
</dbReference>
<dbReference type="Proteomes" id="UP000292362">
    <property type="component" value="Unassembled WGS sequence"/>
</dbReference>
<dbReference type="VEuPathDB" id="MicrosporidiaDB:CWI37_0690p0020"/>
<dbReference type="InterPro" id="IPR043153">
    <property type="entry name" value="DENN_C"/>
</dbReference>
<evidence type="ECO:0000259" key="1">
    <source>
        <dbReference type="SMART" id="SM00799"/>
    </source>
</evidence>
<evidence type="ECO:0000313" key="3">
    <source>
        <dbReference type="Proteomes" id="UP000292362"/>
    </source>
</evidence>
<evidence type="ECO:0000313" key="2">
    <source>
        <dbReference type="EMBL" id="TBU01529.1"/>
    </source>
</evidence>
<dbReference type="AlphaFoldDB" id="A0A4Q9L287"/>
<name>A0A4Q9L287_9MICR</name>
<dbReference type="InterPro" id="IPR001194">
    <property type="entry name" value="cDENN_dom"/>
</dbReference>
<proteinExistence type="predicted"/>
<protein>
    <recommendedName>
        <fullName evidence="1">cDENN domain-containing protein</fullName>
    </recommendedName>
</protein>